<feature type="chain" id="PRO_5015687595" description="Peptidoglycan binding protein" evidence="1">
    <location>
        <begin position="20"/>
        <end position="94"/>
    </location>
</feature>
<keyword evidence="1" id="KW-0732">Signal</keyword>
<accession>A0A2T6BN37</accession>
<dbReference type="RefSeq" id="WP_107845586.1">
    <property type="nucleotide sequence ID" value="NZ_QBKS01000001.1"/>
</dbReference>
<feature type="signal peptide" evidence="1">
    <location>
        <begin position="1"/>
        <end position="19"/>
    </location>
</feature>
<sequence>MLRFALVAASLALATPSFAAPNQQLVNSVQHRLNSLGFQAVDAGSLSGHQIAALHLALQGRIGFGPNRIRKQQEVKNILNWNGQERTHSINKSN</sequence>
<evidence type="ECO:0000256" key="1">
    <source>
        <dbReference type="SAM" id="SignalP"/>
    </source>
</evidence>
<organism evidence="2 3">
    <name type="scientific">Litoreibacter ponti</name>
    <dbReference type="NCBI Taxonomy" id="1510457"/>
    <lineage>
        <taxon>Bacteria</taxon>
        <taxon>Pseudomonadati</taxon>
        <taxon>Pseudomonadota</taxon>
        <taxon>Alphaproteobacteria</taxon>
        <taxon>Rhodobacterales</taxon>
        <taxon>Roseobacteraceae</taxon>
        <taxon>Litoreibacter</taxon>
    </lineage>
</organism>
<dbReference type="Proteomes" id="UP000243978">
    <property type="component" value="Unassembled WGS sequence"/>
</dbReference>
<dbReference type="EMBL" id="QBKS01000001">
    <property type="protein sequence ID" value="PTX57493.1"/>
    <property type="molecule type" value="Genomic_DNA"/>
</dbReference>
<comment type="caution">
    <text evidence="2">The sequence shown here is derived from an EMBL/GenBank/DDBJ whole genome shotgun (WGS) entry which is preliminary data.</text>
</comment>
<evidence type="ECO:0000313" key="3">
    <source>
        <dbReference type="Proteomes" id="UP000243978"/>
    </source>
</evidence>
<name>A0A2T6BN37_9RHOB</name>
<dbReference type="OrthoDB" id="7659287at2"/>
<dbReference type="AlphaFoldDB" id="A0A2T6BN37"/>
<proteinExistence type="predicted"/>
<keyword evidence="3" id="KW-1185">Reference proteome</keyword>
<evidence type="ECO:0008006" key="4">
    <source>
        <dbReference type="Google" id="ProtNLM"/>
    </source>
</evidence>
<reference evidence="2 3" key="1">
    <citation type="submission" date="2018-04" db="EMBL/GenBank/DDBJ databases">
        <title>Genomic Encyclopedia of Archaeal and Bacterial Type Strains, Phase II (KMG-II): from individual species to whole genera.</title>
        <authorList>
            <person name="Goeker M."/>
        </authorList>
    </citation>
    <scope>NUCLEOTIDE SEQUENCE [LARGE SCALE GENOMIC DNA]</scope>
    <source>
        <strain evidence="2 3">DSM 100977</strain>
    </source>
</reference>
<evidence type="ECO:0000313" key="2">
    <source>
        <dbReference type="EMBL" id="PTX57493.1"/>
    </source>
</evidence>
<gene>
    <name evidence="2" type="ORF">C8N43_2163</name>
</gene>
<protein>
    <recommendedName>
        <fullName evidence="4">Peptidoglycan binding protein</fullName>
    </recommendedName>
</protein>